<dbReference type="PANTHER" id="PTHR33600">
    <property type="entry name" value="PLASTID DIVISION PROTEIN PDV2"/>
    <property type="match status" value="1"/>
</dbReference>
<accession>A0ABQ8INP4</accession>
<evidence type="ECO:0000313" key="2">
    <source>
        <dbReference type="Proteomes" id="UP000827721"/>
    </source>
</evidence>
<dbReference type="PANTHER" id="PTHR33600:SF5">
    <property type="entry name" value="PLASTID DIVISION PROTEIN PDV1"/>
    <property type="match status" value="1"/>
</dbReference>
<reference evidence="1 2" key="1">
    <citation type="submission" date="2021-02" db="EMBL/GenBank/DDBJ databases">
        <title>Plant Genome Project.</title>
        <authorList>
            <person name="Zhang R.-G."/>
        </authorList>
    </citation>
    <scope>NUCLEOTIDE SEQUENCE [LARGE SCALE GENOMIC DNA]</scope>
    <source>
        <tissue evidence="1">Leaves</tissue>
    </source>
</reference>
<keyword evidence="2" id="KW-1185">Reference proteome</keyword>
<organism evidence="1 2">
    <name type="scientific">Xanthoceras sorbifolium</name>
    <dbReference type="NCBI Taxonomy" id="99658"/>
    <lineage>
        <taxon>Eukaryota</taxon>
        <taxon>Viridiplantae</taxon>
        <taxon>Streptophyta</taxon>
        <taxon>Embryophyta</taxon>
        <taxon>Tracheophyta</taxon>
        <taxon>Spermatophyta</taxon>
        <taxon>Magnoliopsida</taxon>
        <taxon>eudicotyledons</taxon>
        <taxon>Gunneridae</taxon>
        <taxon>Pentapetalae</taxon>
        <taxon>rosids</taxon>
        <taxon>malvids</taxon>
        <taxon>Sapindales</taxon>
        <taxon>Sapindaceae</taxon>
        <taxon>Xanthoceroideae</taxon>
        <taxon>Xanthoceras</taxon>
    </lineage>
</organism>
<evidence type="ECO:0000313" key="1">
    <source>
        <dbReference type="EMBL" id="KAH7578018.1"/>
    </source>
</evidence>
<dbReference type="Proteomes" id="UP000827721">
    <property type="component" value="Unassembled WGS sequence"/>
</dbReference>
<dbReference type="InterPro" id="IPR038939">
    <property type="entry name" value="PDV1/PDV2"/>
</dbReference>
<comment type="caution">
    <text evidence="1">The sequence shown here is derived from an EMBL/GenBank/DDBJ whole genome shotgun (WGS) entry which is preliminary data.</text>
</comment>
<proteinExistence type="predicted"/>
<protein>
    <submittedName>
        <fullName evidence="1">Uncharacterized protein</fullName>
    </submittedName>
</protein>
<gene>
    <name evidence="1" type="ORF">JRO89_XS01G0329300</name>
</gene>
<dbReference type="EMBL" id="JAFEMO010000001">
    <property type="protein sequence ID" value="KAH7578018.1"/>
    <property type="molecule type" value="Genomic_DNA"/>
</dbReference>
<sequence>MESDKKSLQTLIERSEDLHDRLSDEIDSSICFCRFCSGHGRYCDVGETPFEETHRLIAIRDSLKEVENMFIFLQKLQSRQLMDRHAALTCLAESRLYLIEQVTAYQGRTELDVVKELNSCFGDLNEKRRAEPDAQKGKTRIANFFVCCIRFCLNPWKWQKAAGIAVKLIMVSASIASTIQFYQSRQKYCSSKRRILSFVESTDADKIDTHTVLTISKNPLDVFYGRG</sequence>
<name>A0ABQ8INP4_9ROSI</name>